<evidence type="ECO:0000313" key="9">
    <source>
        <dbReference type="EMBL" id="MCM3714745.1"/>
    </source>
</evidence>
<evidence type="ECO:0000256" key="7">
    <source>
        <dbReference type="SAM" id="SignalP"/>
    </source>
</evidence>
<dbReference type="RefSeq" id="WP_251223510.1">
    <property type="nucleotide sequence ID" value="NZ_JAMBOL010000009.1"/>
</dbReference>
<evidence type="ECO:0000256" key="4">
    <source>
        <dbReference type="ARBA" id="ARBA00022729"/>
    </source>
</evidence>
<organism evidence="9 10">
    <name type="scientific">Halalkalibacter oceani</name>
    <dbReference type="NCBI Taxonomy" id="1653776"/>
    <lineage>
        <taxon>Bacteria</taxon>
        <taxon>Bacillati</taxon>
        <taxon>Bacillota</taxon>
        <taxon>Bacilli</taxon>
        <taxon>Bacillales</taxon>
        <taxon>Bacillaceae</taxon>
        <taxon>Halalkalibacter</taxon>
    </lineage>
</organism>
<proteinExistence type="inferred from homology"/>
<dbReference type="PROSITE" id="PS50983">
    <property type="entry name" value="FE_B12_PBP"/>
    <property type="match status" value="1"/>
</dbReference>
<evidence type="ECO:0000256" key="1">
    <source>
        <dbReference type="ARBA" id="ARBA00004193"/>
    </source>
</evidence>
<dbReference type="PANTHER" id="PTHR30532">
    <property type="entry name" value="IRON III DICITRATE-BINDING PERIPLASMIC PROTEIN"/>
    <property type="match status" value="1"/>
</dbReference>
<feature type="coiled-coil region" evidence="5">
    <location>
        <begin position="188"/>
        <end position="215"/>
    </location>
</feature>
<feature type="signal peptide" evidence="7">
    <location>
        <begin position="1"/>
        <end position="22"/>
    </location>
</feature>
<dbReference type="AlphaFoldDB" id="A0A9X2DSG6"/>
<evidence type="ECO:0000256" key="2">
    <source>
        <dbReference type="ARBA" id="ARBA00008814"/>
    </source>
</evidence>
<dbReference type="Gene3D" id="3.40.50.1980">
    <property type="entry name" value="Nitrogenase molybdenum iron protein domain"/>
    <property type="match status" value="2"/>
</dbReference>
<feature type="chain" id="PRO_5040942974" evidence="7">
    <location>
        <begin position="23"/>
        <end position="334"/>
    </location>
</feature>
<comment type="subcellular location">
    <subcellularLocation>
        <location evidence="1">Cell membrane</location>
        <topology evidence="1">Lipid-anchor</topology>
    </subcellularLocation>
</comment>
<dbReference type="CDD" id="cd01146">
    <property type="entry name" value="FhuD"/>
    <property type="match status" value="1"/>
</dbReference>
<evidence type="ECO:0000259" key="8">
    <source>
        <dbReference type="PROSITE" id="PS50983"/>
    </source>
</evidence>
<evidence type="ECO:0000256" key="5">
    <source>
        <dbReference type="SAM" id="Coils"/>
    </source>
</evidence>
<feature type="region of interest" description="Disordered" evidence="6">
    <location>
        <begin position="28"/>
        <end position="52"/>
    </location>
</feature>
<evidence type="ECO:0000256" key="3">
    <source>
        <dbReference type="ARBA" id="ARBA00022448"/>
    </source>
</evidence>
<dbReference type="PROSITE" id="PS51257">
    <property type="entry name" value="PROKAR_LIPOPROTEIN"/>
    <property type="match status" value="1"/>
</dbReference>
<name>A0A9X2DSG6_9BACI</name>
<dbReference type="InterPro" id="IPR002491">
    <property type="entry name" value="ABC_transptr_periplasmic_BD"/>
</dbReference>
<dbReference type="Pfam" id="PF01497">
    <property type="entry name" value="Peripla_BP_2"/>
    <property type="match status" value="1"/>
</dbReference>
<dbReference type="GO" id="GO:0005886">
    <property type="term" value="C:plasma membrane"/>
    <property type="evidence" value="ECO:0007669"/>
    <property type="project" value="UniProtKB-SubCell"/>
</dbReference>
<dbReference type="PANTHER" id="PTHR30532:SF21">
    <property type="entry name" value="SIDEROPHORE-BINDING LIPOPROTEIN YFIY-RELATED"/>
    <property type="match status" value="1"/>
</dbReference>
<reference evidence="9" key="1">
    <citation type="submission" date="2022-05" db="EMBL/GenBank/DDBJ databases">
        <title>Comparative Genomics of Spacecraft Associated Microbes.</title>
        <authorList>
            <person name="Tran M.T."/>
            <person name="Wright A."/>
            <person name="Seuylemezian A."/>
            <person name="Eisen J."/>
            <person name="Coil D."/>
        </authorList>
    </citation>
    <scope>NUCLEOTIDE SEQUENCE</scope>
    <source>
        <strain evidence="9">214.1.1</strain>
    </source>
</reference>
<comment type="similarity">
    <text evidence="2">Belongs to the bacterial solute-binding protein 8 family.</text>
</comment>
<gene>
    <name evidence="9" type="ORF">M3202_11715</name>
</gene>
<keyword evidence="10" id="KW-1185">Reference proteome</keyword>
<sequence length="334" mass="37215">MIHLKKTMMALGLAVLFLLVVAACGTEQQEGTAKQPNTDPGETVGEGAKQPEIDETAKTIVHHMGETIIEGEPKQIASLFPRFTDFLLALEITPIAVSTAGPDAEEFTWYYADQLEGTTSVGWFTEPNFEALLQAEPDLILGLPNLDQVYSSLEKIAPTILLDVVETEEGIKDWRQTFIETAGIIGEEEKAEQVIASYDQQVEEAKQEIERAIGQESVMFLRVTDKELRYYGQKNFDVLYGDLALQPPVDFPGNEDTFAPISLEILPEIDPDHIFLLSDQEENLELVEGNSIWENLTAVREGNVYQVDYELWFQGFGPIGSSLIVEDAVEKLTK</sequence>
<feature type="compositionally biased region" description="Polar residues" evidence="6">
    <location>
        <begin position="28"/>
        <end position="40"/>
    </location>
</feature>
<keyword evidence="4 7" id="KW-0732">Signal</keyword>
<feature type="domain" description="Fe/B12 periplasmic-binding" evidence="8">
    <location>
        <begin position="75"/>
        <end position="334"/>
    </location>
</feature>
<dbReference type="GO" id="GO:0030288">
    <property type="term" value="C:outer membrane-bounded periplasmic space"/>
    <property type="evidence" value="ECO:0007669"/>
    <property type="project" value="TreeGrafter"/>
</dbReference>
<evidence type="ECO:0000313" key="10">
    <source>
        <dbReference type="Proteomes" id="UP001139179"/>
    </source>
</evidence>
<keyword evidence="3" id="KW-0813">Transport</keyword>
<dbReference type="GO" id="GO:1901678">
    <property type="term" value="P:iron coordination entity transport"/>
    <property type="evidence" value="ECO:0007669"/>
    <property type="project" value="UniProtKB-ARBA"/>
</dbReference>
<evidence type="ECO:0000256" key="6">
    <source>
        <dbReference type="SAM" id="MobiDB-lite"/>
    </source>
</evidence>
<accession>A0A9X2DSG6</accession>
<protein>
    <submittedName>
        <fullName evidence="9">Iron-siderophore ABC transporter substrate-binding protein</fullName>
    </submittedName>
</protein>
<dbReference type="Proteomes" id="UP001139179">
    <property type="component" value="Unassembled WGS sequence"/>
</dbReference>
<keyword evidence="5" id="KW-0175">Coiled coil</keyword>
<dbReference type="SUPFAM" id="SSF53807">
    <property type="entry name" value="Helical backbone' metal receptor"/>
    <property type="match status" value="1"/>
</dbReference>
<dbReference type="EMBL" id="JAMBOL010000009">
    <property type="protein sequence ID" value="MCM3714745.1"/>
    <property type="molecule type" value="Genomic_DNA"/>
</dbReference>
<comment type="caution">
    <text evidence="9">The sequence shown here is derived from an EMBL/GenBank/DDBJ whole genome shotgun (WGS) entry which is preliminary data.</text>
</comment>
<dbReference type="InterPro" id="IPR051313">
    <property type="entry name" value="Bact_iron-sidero_bind"/>
</dbReference>